<keyword evidence="4" id="KW-0206">Cytoskeleton</keyword>
<evidence type="ECO:0000313" key="8">
    <source>
        <dbReference type="Proteomes" id="UP000037069"/>
    </source>
</evidence>
<keyword evidence="5" id="KW-0966">Cell projection</keyword>
<dbReference type="Pfam" id="PF14886">
    <property type="entry name" value="FAM183"/>
    <property type="match status" value="1"/>
</dbReference>
<gene>
    <name evidence="7" type="ORF">FF38_12566</name>
</gene>
<evidence type="ECO:0000256" key="4">
    <source>
        <dbReference type="ARBA" id="ARBA00023212"/>
    </source>
</evidence>
<dbReference type="AlphaFoldDB" id="A0A0L0BN44"/>
<keyword evidence="3" id="KW-0963">Cytoplasm</keyword>
<protein>
    <submittedName>
        <fullName evidence="7">Uncharacterized protein</fullName>
    </submittedName>
</protein>
<dbReference type="GO" id="GO:0005856">
    <property type="term" value="C:cytoskeleton"/>
    <property type="evidence" value="ECO:0007669"/>
    <property type="project" value="UniProtKB-SubCell"/>
</dbReference>
<dbReference type="GO" id="GO:0005929">
    <property type="term" value="C:cilium"/>
    <property type="evidence" value="ECO:0007669"/>
    <property type="project" value="UniProtKB-SubCell"/>
</dbReference>
<reference evidence="7 8" key="1">
    <citation type="journal article" date="2015" name="Nat. Commun.">
        <title>Lucilia cuprina genome unlocks parasitic fly biology to underpin future interventions.</title>
        <authorList>
            <person name="Anstead C.A."/>
            <person name="Korhonen P.K."/>
            <person name="Young N.D."/>
            <person name="Hall R.S."/>
            <person name="Jex A.R."/>
            <person name="Murali S.C."/>
            <person name="Hughes D.S."/>
            <person name="Lee S.F."/>
            <person name="Perry T."/>
            <person name="Stroehlein A.J."/>
            <person name="Ansell B.R."/>
            <person name="Breugelmans B."/>
            <person name="Hofmann A."/>
            <person name="Qu J."/>
            <person name="Dugan S."/>
            <person name="Lee S.L."/>
            <person name="Chao H."/>
            <person name="Dinh H."/>
            <person name="Han Y."/>
            <person name="Doddapaneni H.V."/>
            <person name="Worley K.C."/>
            <person name="Muzny D.M."/>
            <person name="Ioannidis P."/>
            <person name="Waterhouse R.M."/>
            <person name="Zdobnov E.M."/>
            <person name="James P.J."/>
            <person name="Bagnall N.H."/>
            <person name="Kotze A.C."/>
            <person name="Gibbs R.A."/>
            <person name="Richards S."/>
            <person name="Batterham P."/>
            <person name="Gasser R.B."/>
        </authorList>
    </citation>
    <scope>NUCLEOTIDE SEQUENCE [LARGE SCALE GENOMIC DNA]</scope>
    <source>
        <strain evidence="7 8">LS</strain>
        <tissue evidence="7">Full body</tissue>
    </source>
</reference>
<keyword evidence="8" id="KW-1185">Reference proteome</keyword>
<evidence type="ECO:0000256" key="6">
    <source>
        <dbReference type="ARBA" id="ARBA00034777"/>
    </source>
</evidence>
<evidence type="ECO:0000256" key="1">
    <source>
        <dbReference type="ARBA" id="ARBA00004138"/>
    </source>
</evidence>
<organism evidence="7 8">
    <name type="scientific">Lucilia cuprina</name>
    <name type="common">Green bottle fly</name>
    <name type="synonym">Australian sheep blowfly</name>
    <dbReference type="NCBI Taxonomy" id="7375"/>
    <lineage>
        <taxon>Eukaryota</taxon>
        <taxon>Metazoa</taxon>
        <taxon>Ecdysozoa</taxon>
        <taxon>Arthropoda</taxon>
        <taxon>Hexapoda</taxon>
        <taxon>Insecta</taxon>
        <taxon>Pterygota</taxon>
        <taxon>Neoptera</taxon>
        <taxon>Endopterygota</taxon>
        <taxon>Diptera</taxon>
        <taxon>Brachycera</taxon>
        <taxon>Muscomorpha</taxon>
        <taxon>Oestroidea</taxon>
        <taxon>Calliphoridae</taxon>
        <taxon>Luciliinae</taxon>
        <taxon>Lucilia</taxon>
    </lineage>
</organism>
<accession>A0A0L0BN44</accession>
<dbReference type="OMA" id="DEMMHIM"/>
<evidence type="ECO:0000256" key="3">
    <source>
        <dbReference type="ARBA" id="ARBA00022490"/>
    </source>
</evidence>
<dbReference type="OrthoDB" id="446290at2759"/>
<comment type="similarity">
    <text evidence="6">Belongs to the CFAP144 family.</text>
</comment>
<evidence type="ECO:0000313" key="7">
    <source>
        <dbReference type="EMBL" id="KNC21422.1"/>
    </source>
</evidence>
<dbReference type="EMBL" id="JRES01001623">
    <property type="protein sequence ID" value="KNC21422.1"/>
    <property type="molecule type" value="Genomic_DNA"/>
</dbReference>
<evidence type="ECO:0000256" key="2">
    <source>
        <dbReference type="ARBA" id="ARBA00004245"/>
    </source>
</evidence>
<sequence>MACCTRKLPERKFCPNYKCKPLTEKFYARHDNFYIVGDNLKQYEYFANEIDKRLKYDARDRYLAPITENQTYGWLERLADKYTGLDYEILMHKIPHDEMMHIMKQVSFDINRANQIKRM</sequence>
<proteinExistence type="inferred from homology"/>
<evidence type="ECO:0000256" key="5">
    <source>
        <dbReference type="ARBA" id="ARBA00023273"/>
    </source>
</evidence>
<dbReference type="Proteomes" id="UP000037069">
    <property type="component" value="Unassembled WGS sequence"/>
</dbReference>
<dbReference type="InterPro" id="IPR029214">
    <property type="entry name" value="CFAP144"/>
</dbReference>
<comment type="caution">
    <text evidence="7">The sequence shown here is derived from an EMBL/GenBank/DDBJ whole genome shotgun (WGS) entry which is preliminary data.</text>
</comment>
<name>A0A0L0BN44_LUCCU</name>
<comment type="subcellular location">
    <subcellularLocation>
        <location evidence="1">Cell projection</location>
        <location evidence="1">Cilium</location>
    </subcellularLocation>
    <subcellularLocation>
        <location evidence="2">Cytoplasm</location>
        <location evidence="2">Cytoskeleton</location>
    </subcellularLocation>
</comment>